<name>A0A2M4CCM9_9DIPT</name>
<protein>
    <submittedName>
        <fullName evidence="2">Putative secreted protein</fullName>
    </submittedName>
</protein>
<sequence length="75" mass="8103">MHPAAAAATAAAAQLHLPTCNLTHMQFACDHVSRPPANPVLMPKIPNRKRRKGKGKRCERWLLPGPMSSQPPGDA</sequence>
<evidence type="ECO:0000313" key="2">
    <source>
        <dbReference type="EMBL" id="MBW63107.1"/>
    </source>
</evidence>
<feature type="region of interest" description="Disordered" evidence="1">
    <location>
        <begin position="39"/>
        <end position="75"/>
    </location>
</feature>
<evidence type="ECO:0000256" key="1">
    <source>
        <dbReference type="SAM" id="MobiDB-lite"/>
    </source>
</evidence>
<organism evidence="2">
    <name type="scientific">Anopheles marajoara</name>
    <dbReference type="NCBI Taxonomy" id="58244"/>
    <lineage>
        <taxon>Eukaryota</taxon>
        <taxon>Metazoa</taxon>
        <taxon>Ecdysozoa</taxon>
        <taxon>Arthropoda</taxon>
        <taxon>Hexapoda</taxon>
        <taxon>Insecta</taxon>
        <taxon>Pterygota</taxon>
        <taxon>Neoptera</taxon>
        <taxon>Endopterygota</taxon>
        <taxon>Diptera</taxon>
        <taxon>Nematocera</taxon>
        <taxon>Culicoidea</taxon>
        <taxon>Culicidae</taxon>
        <taxon>Anophelinae</taxon>
        <taxon>Anopheles</taxon>
    </lineage>
</organism>
<dbReference type="EMBL" id="GGFJ01013966">
    <property type="protein sequence ID" value="MBW63107.1"/>
    <property type="molecule type" value="Transcribed_RNA"/>
</dbReference>
<proteinExistence type="predicted"/>
<accession>A0A2M4CCM9</accession>
<feature type="compositionally biased region" description="Basic residues" evidence="1">
    <location>
        <begin position="46"/>
        <end position="57"/>
    </location>
</feature>
<dbReference type="AlphaFoldDB" id="A0A2M4CCM9"/>
<reference evidence="2" key="1">
    <citation type="submission" date="2018-01" db="EMBL/GenBank/DDBJ databases">
        <title>An insight into the sialome of Amazonian anophelines.</title>
        <authorList>
            <person name="Ribeiro J.M."/>
            <person name="Scarpassa V."/>
            <person name="Calvo E."/>
        </authorList>
    </citation>
    <scope>NUCLEOTIDE SEQUENCE</scope>
    <source>
        <tissue evidence="2">Salivary glands</tissue>
    </source>
</reference>